<feature type="compositionally biased region" description="Polar residues" evidence="1">
    <location>
        <begin position="68"/>
        <end position="86"/>
    </location>
</feature>
<feature type="compositionally biased region" description="Basic and acidic residues" evidence="1">
    <location>
        <begin position="1"/>
        <end position="16"/>
    </location>
</feature>
<evidence type="ECO:0000313" key="2">
    <source>
        <dbReference type="Proteomes" id="UP000694865"/>
    </source>
</evidence>
<gene>
    <name evidence="3" type="primary">LOC100372056</name>
</gene>
<name>A0ABM0GJW5_SACKO</name>
<keyword evidence="2" id="KW-1185">Reference proteome</keyword>
<evidence type="ECO:0000256" key="1">
    <source>
        <dbReference type="SAM" id="MobiDB-lite"/>
    </source>
</evidence>
<proteinExistence type="predicted"/>
<protein>
    <submittedName>
        <fullName evidence="3">Uncharacterized protein LOC100372056</fullName>
    </submittedName>
</protein>
<dbReference type="Proteomes" id="UP000694865">
    <property type="component" value="Unplaced"/>
</dbReference>
<dbReference type="GeneID" id="100372056"/>
<reference evidence="3" key="1">
    <citation type="submission" date="2025-08" db="UniProtKB">
        <authorList>
            <consortium name="RefSeq"/>
        </authorList>
    </citation>
    <scope>IDENTIFICATION</scope>
    <source>
        <tissue evidence="3">Testes</tissue>
    </source>
</reference>
<sequence length="385" mass="43070">MTAVHPEKTDLSKVDDDLLELDDYEEDPHDKDVATTSHLPPYESNHSGPVKMVQPREPTADAPPVVTAQPQSQNPLPQPGTAQTHAPVQPTAPMQGPGYTAQNFSPAMYNPFTANTIQELASTHKSRKQLEDVLNTNAKSSYQAAYQQYSSQHNNLSYDQLLQTLIFDGEELLMGGQYIYYTSVTFLDPTGKFQSGKPAMTRGRAFLTSRRLLLLSAEEASASDITEERIGKTCNTYHLTTSMMDSMYLQSLPMEGFRSVDLNASVGVKTKTTVRGNKPECSRTCGSLCICFKPCCTCCEIESCMKQWSADIPSTQVQNERYVTIGTLIPPWAERMMVKIHFEQSMQLNFINNFLVEMQRHSPNIYKLDMGVYSSPEACVVMRRN</sequence>
<dbReference type="RefSeq" id="XP_002731470.1">
    <property type="nucleotide sequence ID" value="XM_002731424.2"/>
</dbReference>
<feature type="region of interest" description="Disordered" evidence="1">
    <location>
        <begin position="1"/>
        <end position="103"/>
    </location>
</feature>
<evidence type="ECO:0000313" key="3">
    <source>
        <dbReference type="RefSeq" id="XP_002731470.1"/>
    </source>
</evidence>
<organism evidence="2 3">
    <name type="scientific">Saccoglossus kowalevskii</name>
    <name type="common">Acorn worm</name>
    <dbReference type="NCBI Taxonomy" id="10224"/>
    <lineage>
        <taxon>Eukaryota</taxon>
        <taxon>Metazoa</taxon>
        <taxon>Hemichordata</taxon>
        <taxon>Enteropneusta</taxon>
        <taxon>Harrimaniidae</taxon>
        <taxon>Saccoglossus</taxon>
    </lineage>
</organism>
<accession>A0ABM0GJW5</accession>
<feature type="compositionally biased region" description="Acidic residues" evidence="1">
    <location>
        <begin position="17"/>
        <end position="27"/>
    </location>
</feature>